<name>A0A2S8F3Q4_9BACT</name>
<organism evidence="1 2">
    <name type="scientific">Blastopirellula marina</name>
    <dbReference type="NCBI Taxonomy" id="124"/>
    <lineage>
        <taxon>Bacteria</taxon>
        <taxon>Pseudomonadati</taxon>
        <taxon>Planctomycetota</taxon>
        <taxon>Planctomycetia</taxon>
        <taxon>Pirellulales</taxon>
        <taxon>Pirellulaceae</taxon>
        <taxon>Blastopirellula</taxon>
    </lineage>
</organism>
<dbReference type="AlphaFoldDB" id="A0A2S8F3Q4"/>
<proteinExistence type="predicted"/>
<evidence type="ECO:0000313" key="2">
    <source>
        <dbReference type="Proteomes" id="UP000240009"/>
    </source>
</evidence>
<protein>
    <submittedName>
        <fullName evidence="1">Uncharacterized protein</fullName>
    </submittedName>
</protein>
<accession>A0A2S8F3Q4</accession>
<evidence type="ECO:0000313" key="1">
    <source>
        <dbReference type="EMBL" id="PQO26778.1"/>
    </source>
</evidence>
<sequence>MSIFLSQDETRKRYEDALGILRAHLEYHYTGFNSEVPTRHLRDAAQAMQCIHPDFAREIDEAVAASNNFEGEWRTNEEMPCDDYVLPLLMTLEAKCLRFLQVHKSTFDDEGSVKKLREIYQETMEYQLVYIVCIVAARHFRATEFGGNSYWEGIPYLLEDSKKLWDAGHTIAAMEIREFVELSRMLSNPEILAVDLLTSTANRFFQKGEALAEITKIEGSFDNTYCEAMNVAIELGLTYHLQVGEQESDVEDEVSS</sequence>
<comment type="caution">
    <text evidence="1">The sequence shown here is derived from an EMBL/GenBank/DDBJ whole genome shotgun (WGS) entry which is preliminary data.</text>
</comment>
<gene>
    <name evidence="1" type="ORF">C5Y96_20055</name>
</gene>
<reference evidence="1 2" key="1">
    <citation type="submission" date="2018-02" db="EMBL/GenBank/DDBJ databases">
        <title>Comparative genomes isolates from brazilian mangrove.</title>
        <authorList>
            <person name="Araujo J.E."/>
            <person name="Taketani R.G."/>
            <person name="Silva M.C.P."/>
            <person name="Loureco M.V."/>
            <person name="Andreote F.D."/>
        </authorList>
    </citation>
    <scope>NUCLEOTIDE SEQUENCE [LARGE SCALE GENOMIC DNA]</scope>
    <source>
        <strain evidence="1 2">HEX-2 MGV</strain>
    </source>
</reference>
<dbReference type="Proteomes" id="UP000240009">
    <property type="component" value="Unassembled WGS sequence"/>
</dbReference>
<dbReference type="EMBL" id="PUIA01000064">
    <property type="protein sequence ID" value="PQO26778.1"/>
    <property type="molecule type" value="Genomic_DNA"/>
</dbReference>